<gene>
    <name evidence="7" type="primary">LOC106475037</name>
</gene>
<evidence type="ECO:0000256" key="3">
    <source>
        <dbReference type="ARBA" id="ARBA00023235"/>
    </source>
</evidence>
<dbReference type="PANTHER" id="PTHR43684">
    <property type="match status" value="1"/>
</dbReference>
<dbReference type="CDD" id="cd06558">
    <property type="entry name" value="crotonase-like"/>
    <property type="match status" value="1"/>
</dbReference>
<name>A0ABM1BYP6_LIMPO</name>
<dbReference type="PANTHER" id="PTHR43684:SF1">
    <property type="entry name" value="ENOYL-COA DELTA ISOMERASE 2"/>
    <property type="match status" value="1"/>
</dbReference>
<evidence type="ECO:0000256" key="2">
    <source>
        <dbReference type="ARBA" id="ARBA00023140"/>
    </source>
</evidence>
<dbReference type="Pfam" id="PF00887">
    <property type="entry name" value="ACBP"/>
    <property type="match status" value="1"/>
</dbReference>
<dbReference type="InterPro" id="IPR029045">
    <property type="entry name" value="ClpP/crotonase-like_dom_sf"/>
</dbReference>
<dbReference type="Gene3D" id="1.20.80.10">
    <property type="match status" value="1"/>
</dbReference>
<dbReference type="InterPro" id="IPR014352">
    <property type="entry name" value="FERM/acyl-CoA-bd_prot_sf"/>
</dbReference>
<dbReference type="PROSITE" id="PS51228">
    <property type="entry name" value="ACB_2"/>
    <property type="match status" value="1"/>
</dbReference>
<dbReference type="Gene3D" id="3.90.226.10">
    <property type="entry name" value="2-enoyl-CoA Hydratase, Chain A, domain 1"/>
    <property type="match status" value="1"/>
</dbReference>
<dbReference type="InterPro" id="IPR051053">
    <property type="entry name" value="ECH/Chromodomain_protein"/>
</dbReference>
<feature type="compositionally biased region" description="Low complexity" evidence="4">
    <location>
        <begin position="140"/>
        <end position="151"/>
    </location>
</feature>
<dbReference type="CDD" id="cd00435">
    <property type="entry name" value="ACBP"/>
    <property type="match status" value="1"/>
</dbReference>
<dbReference type="Pfam" id="PF00378">
    <property type="entry name" value="ECH_1"/>
    <property type="match status" value="1"/>
</dbReference>
<evidence type="ECO:0000259" key="5">
    <source>
        <dbReference type="PROSITE" id="PS51228"/>
    </source>
</evidence>
<dbReference type="InterPro" id="IPR014748">
    <property type="entry name" value="Enoyl-CoA_hydra_C"/>
</dbReference>
<keyword evidence="6" id="KW-1185">Reference proteome</keyword>
<organism evidence="6 7">
    <name type="scientific">Limulus polyphemus</name>
    <name type="common">Atlantic horseshoe crab</name>
    <dbReference type="NCBI Taxonomy" id="6850"/>
    <lineage>
        <taxon>Eukaryota</taxon>
        <taxon>Metazoa</taxon>
        <taxon>Ecdysozoa</taxon>
        <taxon>Arthropoda</taxon>
        <taxon>Chelicerata</taxon>
        <taxon>Merostomata</taxon>
        <taxon>Xiphosura</taxon>
        <taxon>Limulidae</taxon>
        <taxon>Limulus</taxon>
    </lineage>
</organism>
<evidence type="ECO:0000313" key="6">
    <source>
        <dbReference type="Proteomes" id="UP000694941"/>
    </source>
</evidence>
<dbReference type="InterPro" id="IPR000582">
    <property type="entry name" value="Acyl-CoA-binding_protein"/>
</dbReference>
<dbReference type="SUPFAM" id="SSF47027">
    <property type="entry name" value="Acyl-CoA binding protein"/>
    <property type="match status" value="1"/>
</dbReference>
<reference evidence="7" key="1">
    <citation type="submission" date="2025-08" db="UniProtKB">
        <authorList>
            <consortium name="RefSeq"/>
        </authorList>
    </citation>
    <scope>IDENTIFICATION</scope>
    <source>
        <tissue evidence="7">Muscle</tissue>
    </source>
</reference>
<protein>
    <submittedName>
        <fullName evidence="7">Enoyl-CoA delta isomerase 2, mitochondrial-like</fullName>
    </submittedName>
</protein>
<dbReference type="SUPFAM" id="SSF52096">
    <property type="entry name" value="ClpP/crotonase"/>
    <property type="match status" value="1"/>
</dbReference>
<comment type="subcellular location">
    <subcellularLocation>
        <location evidence="1">Peroxisome</location>
    </subcellularLocation>
</comment>
<evidence type="ECO:0000313" key="7">
    <source>
        <dbReference type="RefSeq" id="XP_013791191.1"/>
    </source>
</evidence>
<accession>A0ABM1BYP6</accession>
<dbReference type="Gene3D" id="1.10.12.10">
    <property type="entry name" value="Lyase 2-enoyl-coa Hydratase, Chain A, domain 2"/>
    <property type="match status" value="1"/>
</dbReference>
<dbReference type="RefSeq" id="XP_013791191.1">
    <property type="nucleotide sequence ID" value="XM_013935737.2"/>
</dbReference>
<dbReference type="InterPro" id="IPR001753">
    <property type="entry name" value="Enoyl-CoA_hydra/iso"/>
</dbReference>
<keyword evidence="2" id="KW-0576">Peroxisome</keyword>
<dbReference type="GeneID" id="106475037"/>
<keyword evidence="3" id="KW-0413">Isomerase</keyword>
<feature type="region of interest" description="Disordered" evidence="4">
    <location>
        <begin position="136"/>
        <end position="155"/>
    </location>
</feature>
<evidence type="ECO:0000256" key="4">
    <source>
        <dbReference type="SAM" id="MobiDB-lite"/>
    </source>
</evidence>
<dbReference type="Proteomes" id="UP000694941">
    <property type="component" value="Unplaced"/>
</dbReference>
<sequence length="408" mass="45435">MALRRGVSQVYLNLKADRCTRKWPLTQFTKQHQNLFAQSSFFGCLGVRMCSNLNSRFDSAKEKLNTLKEDPGNKVKLRLYSLFKQATVGLCSGKKPPVFDFVAKAKWEAWNSLGSMSQEDAMKEYIKTVEELAGKEKVTSDNSQSSSNSSQYNGLQVSTQNGITTVKLNRPEKKNALTTQMYRDISEILSNTAKDKSSVITLFTGAGDYYCSGNDLGNFNLPPGVDIAQMAKDASVLLRDFVDSFITFPKPLVAAVNGPATGISVTLLGLFDVVYASEKATFHTPFSLLGQSPEGCSSYIFPKIMGPSKASEMLLFNRKITAAEAKSCGLVSEVFPDTTFEVDVSNQFKGLEEMSINSIIYAKKLVRDLDRDLLHKVNKEECERLVERWQSEDCMKAIMAFFQKRSKN</sequence>
<dbReference type="InterPro" id="IPR035984">
    <property type="entry name" value="Acyl-CoA-binding_sf"/>
</dbReference>
<dbReference type="PRINTS" id="PR00689">
    <property type="entry name" value="ACOABINDINGP"/>
</dbReference>
<evidence type="ECO:0000256" key="1">
    <source>
        <dbReference type="ARBA" id="ARBA00004275"/>
    </source>
</evidence>
<proteinExistence type="predicted"/>
<feature type="domain" description="ACB" evidence="5">
    <location>
        <begin position="53"/>
        <end position="138"/>
    </location>
</feature>